<protein>
    <submittedName>
        <fullName evidence="2">Uncharacterized protein</fullName>
    </submittedName>
</protein>
<feature type="region of interest" description="Disordered" evidence="1">
    <location>
        <begin position="1"/>
        <end position="26"/>
    </location>
</feature>
<dbReference type="Proteomes" id="UP000028524">
    <property type="component" value="Unassembled WGS sequence"/>
</dbReference>
<feature type="compositionally biased region" description="Low complexity" evidence="1">
    <location>
        <begin position="152"/>
        <end position="162"/>
    </location>
</feature>
<keyword evidence="3" id="KW-1185">Reference proteome</keyword>
<gene>
    <name evidence="2" type="ORF">S40285_09868</name>
</gene>
<feature type="compositionally biased region" description="Basic residues" evidence="1">
    <location>
        <begin position="175"/>
        <end position="185"/>
    </location>
</feature>
<feature type="compositionally biased region" description="Low complexity" evidence="1">
    <location>
        <begin position="92"/>
        <end position="102"/>
    </location>
</feature>
<feature type="region of interest" description="Disordered" evidence="1">
    <location>
        <begin position="60"/>
        <end position="186"/>
    </location>
</feature>
<feature type="region of interest" description="Disordered" evidence="1">
    <location>
        <begin position="248"/>
        <end position="278"/>
    </location>
</feature>
<reference evidence="2 3" key="1">
    <citation type="journal article" date="2014" name="BMC Genomics">
        <title>Comparative genome sequencing reveals chemotype-specific gene clusters in the toxigenic black mold Stachybotrys.</title>
        <authorList>
            <person name="Semeiks J."/>
            <person name="Borek D."/>
            <person name="Otwinowski Z."/>
            <person name="Grishin N.V."/>
        </authorList>
    </citation>
    <scope>NUCLEOTIDE SEQUENCE [LARGE SCALE GENOMIC DNA]</scope>
    <source>
        <strain evidence="2 3">IBT 40285</strain>
    </source>
</reference>
<accession>A0A084QJU2</accession>
<dbReference type="AlphaFoldDB" id="A0A084QJU2"/>
<evidence type="ECO:0000313" key="3">
    <source>
        <dbReference type="Proteomes" id="UP000028524"/>
    </source>
</evidence>
<evidence type="ECO:0000313" key="2">
    <source>
        <dbReference type="EMBL" id="KFA64227.1"/>
    </source>
</evidence>
<dbReference type="HOGENOM" id="CLU_065216_0_0_1"/>
<evidence type="ECO:0000256" key="1">
    <source>
        <dbReference type="SAM" id="MobiDB-lite"/>
    </source>
</evidence>
<organism evidence="2 3">
    <name type="scientific">Stachybotrys chlorohalonatus (strain IBT 40285)</name>
    <dbReference type="NCBI Taxonomy" id="1283841"/>
    <lineage>
        <taxon>Eukaryota</taxon>
        <taxon>Fungi</taxon>
        <taxon>Dikarya</taxon>
        <taxon>Ascomycota</taxon>
        <taxon>Pezizomycotina</taxon>
        <taxon>Sordariomycetes</taxon>
        <taxon>Hypocreomycetidae</taxon>
        <taxon>Hypocreales</taxon>
        <taxon>Stachybotryaceae</taxon>
        <taxon>Stachybotrys</taxon>
    </lineage>
</organism>
<proteinExistence type="predicted"/>
<sequence>MPARTSGVPEHTPSTQGSSPLQPRADNVYNINAAFAQRLRVDERAKMFKEQDDIFQEYFRDDAPQGRYAPSWSGTLDLRSHGTASEPCHTMSAPSKAASSRPSRPPQQDRNVRTVYPPEYTHQRDRIEIYCGNASPMPHPKKPPEYKRNTKPLSSPSSSPGSDENMIHYLDPNRLKSKPTRKTRHSSISYLKETFIPSHRRSNSNRTVSTKSPSLVQWGLKVLSRWSGDSRDDSKSVMSFACAKALSVEQEPLLRGTPRGRQNPTHGQSKNWNVEYRR</sequence>
<dbReference type="InParanoid" id="A0A084QJU2"/>
<dbReference type="OrthoDB" id="10343348at2759"/>
<feature type="compositionally biased region" description="Polar residues" evidence="1">
    <location>
        <begin position="260"/>
        <end position="272"/>
    </location>
</feature>
<name>A0A084QJU2_STAC4</name>
<dbReference type="EMBL" id="KL660698">
    <property type="protein sequence ID" value="KFA64227.1"/>
    <property type="molecule type" value="Genomic_DNA"/>
</dbReference>
<feature type="compositionally biased region" description="Polar residues" evidence="1">
    <location>
        <begin position="12"/>
        <end position="21"/>
    </location>
</feature>